<reference evidence="8" key="3">
    <citation type="submission" date="2025-08" db="UniProtKB">
        <authorList>
            <consortium name="RefSeq"/>
        </authorList>
    </citation>
    <scope>IDENTIFICATION</scope>
    <source>
        <strain evidence="8">NI907</strain>
    </source>
</reference>
<keyword evidence="2 5" id="KW-0479">Metal-binding</keyword>
<dbReference type="InterPro" id="IPR033942">
    <property type="entry name" value="IMPase"/>
</dbReference>
<dbReference type="GeneID" id="41964179"/>
<feature type="compositionally biased region" description="Low complexity" evidence="6">
    <location>
        <begin position="473"/>
        <end position="507"/>
    </location>
</feature>
<dbReference type="GO" id="GO:0046872">
    <property type="term" value="F:metal ion binding"/>
    <property type="evidence" value="ECO:0007669"/>
    <property type="project" value="UniProtKB-KW"/>
</dbReference>
<feature type="binding site" evidence="5">
    <location>
        <position position="271"/>
    </location>
    <ligand>
        <name>Mg(2+)</name>
        <dbReference type="ChEBI" id="CHEBI:18420"/>
        <label>1</label>
        <note>catalytic</note>
    </ligand>
</feature>
<reference evidence="8" key="1">
    <citation type="journal article" date="2019" name="Mol. Biol. Evol.">
        <title>Blast fungal genomes show frequent chromosomal changes, gene gains and losses, and effector gene turnover.</title>
        <authorList>
            <person name="Gomez Luciano L.B."/>
            <person name="Jason Tsai I."/>
            <person name="Chuma I."/>
            <person name="Tosa Y."/>
            <person name="Chen Y.H."/>
            <person name="Li J.Y."/>
            <person name="Li M.Y."/>
            <person name="Jade Lu M.Y."/>
            <person name="Nakayashiki H."/>
            <person name="Li W.H."/>
        </authorList>
    </citation>
    <scope>NUCLEOTIDE SEQUENCE</scope>
    <source>
        <strain evidence="8">NI907</strain>
    </source>
</reference>
<organism evidence="7 8">
    <name type="scientific">Pyricularia grisea</name>
    <name type="common">Crabgrass-specific blast fungus</name>
    <name type="synonym">Magnaporthe grisea</name>
    <dbReference type="NCBI Taxonomy" id="148305"/>
    <lineage>
        <taxon>Eukaryota</taxon>
        <taxon>Fungi</taxon>
        <taxon>Dikarya</taxon>
        <taxon>Ascomycota</taxon>
        <taxon>Pezizomycotina</taxon>
        <taxon>Sordariomycetes</taxon>
        <taxon>Sordariomycetidae</taxon>
        <taxon>Magnaporthales</taxon>
        <taxon>Pyriculariaceae</taxon>
        <taxon>Pyricularia</taxon>
    </lineage>
</organism>
<keyword evidence="3 5" id="KW-0460">Magnesium</keyword>
<dbReference type="PRINTS" id="PR00377">
    <property type="entry name" value="IMPHPHTASES"/>
</dbReference>
<evidence type="ECO:0000256" key="3">
    <source>
        <dbReference type="ARBA" id="ARBA00022842"/>
    </source>
</evidence>
<feature type="region of interest" description="Disordered" evidence="6">
    <location>
        <begin position="393"/>
        <end position="427"/>
    </location>
</feature>
<evidence type="ECO:0000256" key="6">
    <source>
        <dbReference type="SAM" id="MobiDB-lite"/>
    </source>
</evidence>
<feature type="region of interest" description="Disordered" evidence="6">
    <location>
        <begin position="458"/>
        <end position="566"/>
    </location>
</feature>
<dbReference type="PANTHER" id="PTHR20854">
    <property type="entry name" value="INOSITOL MONOPHOSPHATASE"/>
    <property type="match status" value="1"/>
</dbReference>
<evidence type="ECO:0000256" key="5">
    <source>
        <dbReference type="PIRSR" id="PIRSR600760-2"/>
    </source>
</evidence>
<sequence>MADTTLNDKELKEAYDFAVQLGKDAGAMLMDAARARFGTSAVQKSVEKDSKPYHGLAVDTPAGPPGSFSAVDIVTETDFKVEEFIRTTIAKKYPSHSFIGEESYSAGASRDYLVTSAPTWIVDPLDGTVNFTHLFPMFCVSIGLVVNHDPVVGVINAPFANQFFSSCRGHGAWLNETIPLPLVKDSPLPPLAPKGCIFSCEWGKDRRDLPEGNLHRKVETFINMATELGGRDGKGGMVHGIRSLGSATLDLAYTAMGSFDIWWEGGCWEWDVAAGIAILKEAGGLVTTATPPSDPETAEIQDARLGSRLYLGIRAAGPSDGETARQAQERVVREVWKRYHNTPQAPRPATVIPAHIQPSQKKAYIPYPTFLLHGGSDSSTSHDDDLPWILISTSASEAPPRPSAYPKPRQHMRAPAPPQAQRPQATGPMRYCSQTFHEHRRLSRKPMSADLHSLYSLHSDEGSTSGSSDIQRADSFSGASRTSSSGCSRSDSNSSSRTTSSCYSNESVGGSSHGSSIDSLPSQQGRRREWRNSLPLQQEQRRGLYDPPQQQGQRQEWCSPLPPLGQMRQSDPLYDILVSTHSSEMRSSFSARRVASRMVSDSPPPPPPERNAARGHTYMPTPPEMSPRGILRFASSQRPSRKRVSFKREPELEESMGLQERSSSEWEVLEEPSWAM</sequence>
<feature type="binding site" evidence="5">
    <location>
        <position position="123"/>
    </location>
    <ligand>
        <name>Mg(2+)</name>
        <dbReference type="ChEBI" id="CHEBI:18420"/>
        <label>1</label>
        <note>catalytic</note>
    </ligand>
</feature>
<dbReference type="Gene3D" id="3.30.540.10">
    <property type="entry name" value="Fructose-1,6-Bisphosphatase, subunit A, domain 1"/>
    <property type="match status" value="1"/>
</dbReference>
<dbReference type="AlphaFoldDB" id="A0A6P8ASG0"/>
<dbReference type="CDD" id="cd01639">
    <property type="entry name" value="IMPase"/>
    <property type="match status" value="1"/>
</dbReference>
<evidence type="ECO:0000256" key="1">
    <source>
        <dbReference type="ARBA" id="ARBA00009759"/>
    </source>
</evidence>
<dbReference type="GO" id="GO:0008934">
    <property type="term" value="F:inositol monophosphate 1-phosphatase activity"/>
    <property type="evidence" value="ECO:0007669"/>
    <property type="project" value="InterPro"/>
</dbReference>
<comment type="similarity">
    <text evidence="1">Belongs to the inositol monophosphatase superfamily.</text>
</comment>
<dbReference type="PROSITE" id="PS00629">
    <property type="entry name" value="IMP_1"/>
    <property type="match status" value="1"/>
</dbReference>
<evidence type="ECO:0000313" key="8">
    <source>
        <dbReference type="RefSeq" id="XP_030977842.1"/>
    </source>
</evidence>
<evidence type="ECO:0000256" key="2">
    <source>
        <dbReference type="ARBA" id="ARBA00022723"/>
    </source>
</evidence>
<dbReference type="SUPFAM" id="SSF56655">
    <property type="entry name" value="Carbohydrate phosphatase"/>
    <property type="match status" value="1"/>
</dbReference>
<dbReference type="InterPro" id="IPR000760">
    <property type="entry name" value="Inositol_monophosphatase-like"/>
</dbReference>
<gene>
    <name evidence="8" type="ORF">PgNI_09285</name>
</gene>
<feature type="binding site" evidence="5">
    <location>
        <position position="101"/>
    </location>
    <ligand>
        <name>Mg(2+)</name>
        <dbReference type="ChEBI" id="CHEBI:18420"/>
        <label>1</label>
        <note>catalytic</note>
    </ligand>
</feature>
<dbReference type="FunFam" id="3.40.190.80:FF:000019">
    <property type="entry name" value="Inositol-1-monophosphatase"/>
    <property type="match status" value="1"/>
</dbReference>
<dbReference type="FunFam" id="3.30.540.10:FF:000004">
    <property type="entry name" value="Inositol-1-monophosphatase"/>
    <property type="match status" value="1"/>
</dbReference>
<evidence type="ECO:0008006" key="9">
    <source>
        <dbReference type="Google" id="ProtNLM"/>
    </source>
</evidence>
<comment type="cofactor">
    <cofactor evidence="5">
        <name>Mg(2+)</name>
        <dbReference type="ChEBI" id="CHEBI:18420"/>
    </cofactor>
</comment>
<dbReference type="Gene3D" id="3.40.190.80">
    <property type="match status" value="1"/>
</dbReference>
<dbReference type="InterPro" id="IPR020583">
    <property type="entry name" value="Inositol_monoP_metal-BS"/>
</dbReference>
<feature type="compositionally biased region" description="Polar residues" evidence="6">
    <location>
        <begin position="508"/>
        <end position="524"/>
    </location>
</feature>
<proteinExistence type="inferred from homology"/>
<feature type="binding site" evidence="5">
    <location>
        <position position="126"/>
    </location>
    <ligand>
        <name>Mg(2+)</name>
        <dbReference type="ChEBI" id="CHEBI:18420"/>
        <label>1</label>
        <note>catalytic</note>
    </ligand>
</feature>
<dbReference type="PROSITE" id="PS00630">
    <property type="entry name" value="IMP_2"/>
    <property type="match status" value="1"/>
</dbReference>
<dbReference type="GO" id="GO:0046854">
    <property type="term" value="P:phosphatidylinositol phosphate biosynthetic process"/>
    <property type="evidence" value="ECO:0007669"/>
    <property type="project" value="InterPro"/>
</dbReference>
<name>A0A6P8ASG0_PYRGI</name>
<protein>
    <recommendedName>
        <fullName evidence="9">Inositol-phosphate phosphatase</fullName>
    </recommendedName>
</protein>
<keyword evidence="7" id="KW-1185">Reference proteome</keyword>
<feature type="region of interest" description="Disordered" evidence="6">
    <location>
        <begin position="595"/>
        <end position="676"/>
    </location>
</feature>
<evidence type="ECO:0000256" key="4">
    <source>
        <dbReference type="ARBA" id="ARBA00022911"/>
    </source>
</evidence>
<dbReference type="RefSeq" id="XP_030977842.1">
    <property type="nucleotide sequence ID" value="XM_031129271.1"/>
</dbReference>
<accession>A0A6P8ASG0</accession>
<dbReference type="PANTHER" id="PTHR20854:SF39">
    <property type="entry name" value="PROTEIN QUTG"/>
    <property type="match status" value="1"/>
</dbReference>
<dbReference type="GO" id="GO:0007165">
    <property type="term" value="P:signal transduction"/>
    <property type="evidence" value="ECO:0007669"/>
    <property type="project" value="TreeGrafter"/>
</dbReference>
<reference evidence="8" key="2">
    <citation type="submission" date="2019-10" db="EMBL/GenBank/DDBJ databases">
        <authorList>
            <consortium name="NCBI Genome Project"/>
        </authorList>
    </citation>
    <scope>NUCLEOTIDE SEQUENCE</scope>
    <source>
        <strain evidence="8">NI907</strain>
    </source>
</reference>
<dbReference type="Proteomes" id="UP000515153">
    <property type="component" value="Unplaced"/>
</dbReference>
<dbReference type="Pfam" id="PF00459">
    <property type="entry name" value="Inositol_P"/>
    <property type="match status" value="1"/>
</dbReference>
<keyword evidence="4" id="KW-0672">Quinate metabolism</keyword>
<evidence type="ECO:0000313" key="7">
    <source>
        <dbReference type="Proteomes" id="UP000515153"/>
    </source>
</evidence>
<dbReference type="InterPro" id="IPR020550">
    <property type="entry name" value="Inositol_monophosphatase_CS"/>
</dbReference>
<dbReference type="GO" id="GO:0006020">
    <property type="term" value="P:inositol metabolic process"/>
    <property type="evidence" value="ECO:0007669"/>
    <property type="project" value="TreeGrafter"/>
</dbReference>
<dbReference type="KEGG" id="pgri:PgNI_09285"/>
<feature type="binding site" evidence="5">
    <location>
        <position position="125"/>
    </location>
    <ligand>
        <name>Mg(2+)</name>
        <dbReference type="ChEBI" id="CHEBI:18420"/>
        <label>1</label>
        <note>catalytic</note>
    </ligand>
</feature>